<protein>
    <submittedName>
        <fullName evidence="1">Four helix bundle protein</fullName>
    </submittedName>
</protein>
<dbReference type="PANTHER" id="PTHR38471:SF2">
    <property type="entry name" value="FOUR HELIX BUNDLE PROTEIN"/>
    <property type="match status" value="1"/>
</dbReference>
<evidence type="ECO:0000313" key="1">
    <source>
        <dbReference type="EMBL" id="NWK55140.1"/>
    </source>
</evidence>
<dbReference type="Gene3D" id="1.20.1440.60">
    <property type="entry name" value="23S rRNA-intervening sequence"/>
    <property type="match status" value="1"/>
</dbReference>
<dbReference type="PANTHER" id="PTHR38471">
    <property type="entry name" value="FOUR HELIX BUNDLE PROTEIN"/>
    <property type="match status" value="1"/>
</dbReference>
<dbReference type="Proteomes" id="UP000557872">
    <property type="component" value="Unassembled WGS sequence"/>
</dbReference>
<name>A0A851GK97_9BACT</name>
<keyword evidence="2" id="KW-1185">Reference proteome</keyword>
<reference evidence="1 2" key="1">
    <citation type="submission" date="2020-07" db="EMBL/GenBank/DDBJ databases">
        <title>Roseicoccus Jingziensis gen. nov., sp. nov., isolated from coastal seawater.</title>
        <authorList>
            <person name="Feng X."/>
        </authorList>
    </citation>
    <scope>NUCLEOTIDE SEQUENCE [LARGE SCALE GENOMIC DNA]</scope>
    <source>
        <strain evidence="1 2">N1E253</strain>
    </source>
</reference>
<dbReference type="InterPro" id="IPR036583">
    <property type="entry name" value="23S_rRNA_IVS_sf"/>
</dbReference>
<gene>
    <name evidence="1" type="ORF">HW115_05930</name>
</gene>
<dbReference type="SUPFAM" id="SSF158446">
    <property type="entry name" value="IVS-encoded protein-like"/>
    <property type="match status" value="1"/>
</dbReference>
<dbReference type="Pfam" id="PF05635">
    <property type="entry name" value="23S_rRNA_IVP"/>
    <property type="match status" value="1"/>
</dbReference>
<comment type="caution">
    <text evidence="1">The sequence shown here is derived from an EMBL/GenBank/DDBJ whole genome shotgun (WGS) entry which is preliminary data.</text>
</comment>
<evidence type="ECO:0000313" key="2">
    <source>
        <dbReference type="Proteomes" id="UP000557872"/>
    </source>
</evidence>
<dbReference type="AlphaFoldDB" id="A0A851GK97"/>
<sequence length="114" mass="12967">MAELVDDFIKMIPAQLVSYSKKDQFERASLSVSNNIAEGFDRGTTKEMIHFPYIARGSASETCSMALFFQKRPYLNPYKSQIQAIETLARSCSKQLRAWAGHLQKTDHQGAKYQ</sequence>
<dbReference type="EMBL" id="JACBAZ010000002">
    <property type="protein sequence ID" value="NWK55140.1"/>
    <property type="molecule type" value="Genomic_DNA"/>
</dbReference>
<proteinExistence type="predicted"/>
<dbReference type="InterPro" id="IPR012657">
    <property type="entry name" value="23S_rRNA-intervening_sequence"/>
</dbReference>
<dbReference type="NCBIfam" id="TIGR02436">
    <property type="entry name" value="four helix bundle protein"/>
    <property type="match status" value="1"/>
</dbReference>
<accession>A0A851GK97</accession>
<organism evidence="1 2">
    <name type="scientific">Oceaniferula marina</name>
    <dbReference type="NCBI Taxonomy" id="2748318"/>
    <lineage>
        <taxon>Bacteria</taxon>
        <taxon>Pseudomonadati</taxon>
        <taxon>Verrucomicrobiota</taxon>
        <taxon>Verrucomicrobiia</taxon>
        <taxon>Verrucomicrobiales</taxon>
        <taxon>Verrucomicrobiaceae</taxon>
        <taxon>Oceaniferula</taxon>
    </lineage>
</organism>